<dbReference type="Gene3D" id="1.25.40.20">
    <property type="entry name" value="Ankyrin repeat-containing domain"/>
    <property type="match status" value="3"/>
</dbReference>
<gene>
    <name evidence="3" type="ORF">Fuma_06283</name>
</gene>
<keyword evidence="1" id="KW-0677">Repeat</keyword>
<dbReference type="AlphaFoldDB" id="A0A1P8WRB6"/>
<sequence length="487" mass="52668">MSNDSDAARTDRPNLEQKRKLAKELLRAVRSLDGSNAARFTWNHPRFRGKTPQDVIRDGVSLTEAQHVIARESGFESWPKLKEYIRLLEVEPGGPAAAFEDAVRATIRGDAELLRELLGAHPEIATMRSTRQHKCVLLHYIAANGVENEHQIVPSNAPEITRLLFDAGAAQVVDATTEIYGGGPGSTPLVALVSSSHPHQAGVHAELVHLFCQAGASVNGIEDDGLPMAVALGFRYPNAAEALASCGARIDNLPTAAGIGQFDLVEAYLNESLQLVSNECHFPNPRHNGFSRSVAPHPSATLQQALVFSCMSGHVAIAKLLLDHGVGVNGGPRRGITALHESCYQGEAEAAHLLLQHGADPTLRDEMWESTAIGWADGGNQDSLTEWLFENSAVDILDAVELRRYRVVRQLLEADPTLADAPHGSGGALRFTAFKGDTEMAELLLEFQADPTLRNENGHSALDYAKRSDNQGIIRLLNAATEKKLGE</sequence>
<dbReference type="PANTHER" id="PTHR24161:SF124">
    <property type="entry name" value="TRANSIENT RECEPTOR POTENTIAL CHANNEL PYREXIA"/>
    <property type="match status" value="1"/>
</dbReference>
<keyword evidence="4" id="KW-1185">Reference proteome</keyword>
<accession>A0A1P8WRB6</accession>
<dbReference type="PANTHER" id="PTHR24161">
    <property type="entry name" value="ANK_REP_REGION DOMAIN-CONTAINING PROTEIN-RELATED"/>
    <property type="match status" value="1"/>
</dbReference>
<organism evidence="3 4">
    <name type="scientific">Fuerstiella marisgermanici</name>
    <dbReference type="NCBI Taxonomy" id="1891926"/>
    <lineage>
        <taxon>Bacteria</taxon>
        <taxon>Pseudomonadati</taxon>
        <taxon>Planctomycetota</taxon>
        <taxon>Planctomycetia</taxon>
        <taxon>Planctomycetales</taxon>
        <taxon>Planctomycetaceae</taxon>
        <taxon>Fuerstiella</taxon>
    </lineage>
</organism>
<dbReference type="PROSITE" id="PS50297">
    <property type="entry name" value="ANK_REP_REGION"/>
    <property type="match status" value="1"/>
</dbReference>
<dbReference type="OrthoDB" id="928522at2"/>
<evidence type="ECO:0000313" key="4">
    <source>
        <dbReference type="Proteomes" id="UP000187735"/>
    </source>
</evidence>
<dbReference type="KEGG" id="fmr:Fuma_06283"/>
<protein>
    <submittedName>
        <fullName evidence="3">Ankyrin repeat protein</fullName>
    </submittedName>
</protein>
<feature type="repeat" description="ANK" evidence="2">
    <location>
        <begin position="334"/>
        <end position="366"/>
    </location>
</feature>
<dbReference type="InterPro" id="IPR002110">
    <property type="entry name" value="Ankyrin_rpt"/>
</dbReference>
<dbReference type="EMBL" id="CP017641">
    <property type="protein sequence ID" value="APZ96611.1"/>
    <property type="molecule type" value="Genomic_DNA"/>
</dbReference>
<reference evidence="3 4" key="1">
    <citation type="journal article" date="2016" name="Front. Microbiol.">
        <title>Fuerstia marisgermanicae gen. nov., sp. nov., an Unusual Member of the Phylum Planctomycetes from the German Wadden Sea.</title>
        <authorList>
            <person name="Kohn T."/>
            <person name="Heuer A."/>
            <person name="Jogler M."/>
            <person name="Vollmers J."/>
            <person name="Boedeker C."/>
            <person name="Bunk B."/>
            <person name="Rast P."/>
            <person name="Borchert D."/>
            <person name="Glockner I."/>
            <person name="Freese H.M."/>
            <person name="Klenk H.P."/>
            <person name="Overmann J."/>
            <person name="Kaster A.K."/>
            <person name="Rohde M."/>
            <person name="Wiegand S."/>
            <person name="Jogler C."/>
        </authorList>
    </citation>
    <scope>NUCLEOTIDE SEQUENCE [LARGE SCALE GENOMIC DNA]</scope>
    <source>
        <strain evidence="3 4">NH11</strain>
    </source>
</reference>
<evidence type="ECO:0000256" key="1">
    <source>
        <dbReference type="ARBA" id="ARBA00022737"/>
    </source>
</evidence>
<name>A0A1P8WRB6_9PLAN</name>
<dbReference type="PROSITE" id="PS50088">
    <property type="entry name" value="ANK_REPEAT"/>
    <property type="match status" value="1"/>
</dbReference>
<dbReference type="SMART" id="SM00248">
    <property type="entry name" value="ANK"/>
    <property type="match status" value="5"/>
</dbReference>
<dbReference type="RefSeq" id="WP_077027603.1">
    <property type="nucleotide sequence ID" value="NZ_CP017641.1"/>
</dbReference>
<evidence type="ECO:0000256" key="2">
    <source>
        <dbReference type="PROSITE-ProRule" id="PRU00023"/>
    </source>
</evidence>
<dbReference type="SUPFAM" id="SSF48403">
    <property type="entry name" value="Ankyrin repeat"/>
    <property type="match status" value="2"/>
</dbReference>
<evidence type="ECO:0000313" key="3">
    <source>
        <dbReference type="EMBL" id="APZ96611.1"/>
    </source>
</evidence>
<proteinExistence type="predicted"/>
<dbReference type="Proteomes" id="UP000187735">
    <property type="component" value="Chromosome"/>
</dbReference>
<dbReference type="Pfam" id="PF12796">
    <property type="entry name" value="Ank_2"/>
    <property type="match status" value="1"/>
</dbReference>
<dbReference type="STRING" id="1891926.Fuma_06283"/>
<dbReference type="InterPro" id="IPR036770">
    <property type="entry name" value="Ankyrin_rpt-contain_sf"/>
</dbReference>
<keyword evidence="2" id="KW-0040">ANK repeat</keyword>